<proteinExistence type="predicted"/>
<evidence type="ECO:0000256" key="1">
    <source>
        <dbReference type="SAM" id="SignalP"/>
    </source>
</evidence>
<accession>A0ABZ2L324</accession>
<feature type="signal peptide" evidence="1">
    <location>
        <begin position="1"/>
        <end position="19"/>
    </location>
</feature>
<evidence type="ECO:0000313" key="2">
    <source>
        <dbReference type="EMBL" id="WXB04735.1"/>
    </source>
</evidence>
<dbReference type="EMBL" id="CP089983">
    <property type="protein sequence ID" value="WXB04735.1"/>
    <property type="molecule type" value="Genomic_DNA"/>
</dbReference>
<name>A0ABZ2L324_9BACT</name>
<reference evidence="2" key="1">
    <citation type="submission" date="2021-12" db="EMBL/GenBank/DDBJ databases">
        <title>Discovery of the Pendulisporaceae a myxobacterial family with distinct sporulation behavior and unique specialized metabolism.</title>
        <authorList>
            <person name="Garcia R."/>
            <person name="Popoff A."/>
            <person name="Bader C.D."/>
            <person name="Loehr J."/>
            <person name="Walesch S."/>
            <person name="Walt C."/>
            <person name="Boldt J."/>
            <person name="Bunk B."/>
            <person name="Haeckl F.J.F.P.J."/>
            <person name="Gunesch A.P."/>
            <person name="Birkelbach J."/>
            <person name="Nuebel U."/>
            <person name="Pietschmann T."/>
            <person name="Bach T."/>
            <person name="Mueller R."/>
        </authorList>
    </citation>
    <scope>NUCLEOTIDE SEQUENCE</scope>
    <source>
        <strain evidence="2">MSr11367</strain>
    </source>
</reference>
<protein>
    <submittedName>
        <fullName evidence="2">Uncharacterized protein</fullName>
    </submittedName>
</protein>
<dbReference type="RefSeq" id="WP_394834380.1">
    <property type="nucleotide sequence ID" value="NZ_CP089929.1"/>
</dbReference>
<organism evidence="2 3">
    <name type="scientific">Pendulispora rubella</name>
    <dbReference type="NCBI Taxonomy" id="2741070"/>
    <lineage>
        <taxon>Bacteria</taxon>
        <taxon>Pseudomonadati</taxon>
        <taxon>Myxococcota</taxon>
        <taxon>Myxococcia</taxon>
        <taxon>Myxococcales</taxon>
        <taxon>Sorangiineae</taxon>
        <taxon>Pendulisporaceae</taxon>
        <taxon>Pendulispora</taxon>
    </lineage>
</organism>
<feature type="chain" id="PRO_5046606650" evidence="1">
    <location>
        <begin position="20"/>
        <end position="62"/>
    </location>
</feature>
<keyword evidence="1" id="KW-0732">Signal</keyword>
<sequence length="62" mass="6585">MSASTFIFGATASATYAYAAFTSSDARFREGQVVPYAPRVVLREDMYLHGEVTKLGASSSSG</sequence>
<dbReference type="Proteomes" id="UP001374803">
    <property type="component" value="Chromosome"/>
</dbReference>
<keyword evidence="3" id="KW-1185">Reference proteome</keyword>
<gene>
    <name evidence="2" type="ORF">LVJ94_48560</name>
</gene>
<evidence type="ECO:0000313" key="3">
    <source>
        <dbReference type="Proteomes" id="UP001374803"/>
    </source>
</evidence>